<dbReference type="InterPro" id="IPR014718">
    <property type="entry name" value="GH-type_carb-bd"/>
</dbReference>
<dbReference type="PANTHER" id="PTHR10091">
    <property type="entry name" value="ALDOSE-1-EPIMERASE"/>
    <property type="match status" value="1"/>
</dbReference>
<dbReference type="Pfam" id="PF01263">
    <property type="entry name" value="Aldose_epim"/>
    <property type="match status" value="1"/>
</dbReference>
<proteinExistence type="inferred from homology"/>
<name>A0ABU8I8A8_9SPHI</name>
<evidence type="ECO:0000256" key="6">
    <source>
        <dbReference type="ARBA" id="ARBA00013185"/>
    </source>
</evidence>
<dbReference type="RefSeq" id="WP_336557814.1">
    <property type="nucleotide sequence ID" value="NZ_JAYLLN010000033.1"/>
</dbReference>
<dbReference type="PANTHER" id="PTHR10091:SF0">
    <property type="entry name" value="GALACTOSE MUTAROTASE"/>
    <property type="match status" value="1"/>
</dbReference>
<evidence type="ECO:0000256" key="2">
    <source>
        <dbReference type="ARBA" id="ARBA00001913"/>
    </source>
</evidence>
<comment type="similarity">
    <text evidence="4 11">Belongs to the aldose epimerase family.</text>
</comment>
<dbReference type="GO" id="GO:0016853">
    <property type="term" value="F:isomerase activity"/>
    <property type="evidence" value="ECO:0007669"/>
    <property type="project" value="UniProtKB-KW"/>
</dbReference>
<keyword evidence="9 11" id="KW-0413">Isomerase</keyword>
<protein>
    <recommendedName>
        <fullName evidence="7 11">Aldose 1-epimerase</fullName>
        <ecNumber evidence="6 11">5.1.3.3</ecNumber>
    </recommendedName>
</protein>
<evidence type="ECO:0000256" key="10">
    <source>
        <dbReference type="ARBA" id="ARBA00023277"/>
    </source>
</evidence>
<dbReference type="InterPro" id="IPR011013">
    <property type="entry name" value="Gal_mutarotase_sf_dom"/>
</dbReference>
<dbReference type="CDD" id="cd09019">
    <property type="entry name" value="galactose_mutarotase_like"/>
    <property type="match status" value="1"/>
</dbReference>
<evidence type="ECO:0000256" key="3">
    <source>
        <dbReference type="ARBA" id="ARBA00005028"/>
    </source>
</evidence>
<evidence type="ECO:0000256" key="7">
    <source>
        <dbReference type="ARBA" id="ARBA00014165"/>
    </source>
</evidence>
<keyword evidence="8" id="KW-0106">Calcium</keyword>
<evidence type="ECO:0000256" key="8">
    <source>
        <dbReference type="ARBA" id="ARBA00022837"/>
    </source>
</evidence>
<dbReference type="PROSITE" id="PS00545">
    <property type="entry name" value="ALDOSE_1_EPIMERASE"/>
    <property type="match status" value="1"/>
</dbReference>
<dbReference type="EMBL" id="JAYLLN010000033">
    <property type="protein sequence ID" value="MEI5985767.1"/>
    <property type="molecule type" value="Genomic_DNA"/>
</dbReference>
<keyword evidence="13" id="KW-1185">Reference proteome</keyword>
<evidence type="ECO:0000256" key="4">
    <source>
        <dbReference type="ARBA" id="ARBA00006206"/>
    </source>
</evidence>
<dbReference type="InterPro" id="IPR047215">
    <property type="entry name" value="Galactose_mutarotase-like"/>
</dbReference>
<dbReference type="InterPro" id="IPR008183">
    <property type="entry name" value="Aldose_1/G6P_1-epimerase"/>
</dbReference>
<evidence type="ECO:0000256" key="5">
    <source>
        <dbReference type="ARBA" id="ARBA00011245"/>
    </source>
</evidence>
<dbReference type="InterPro" id="IPR018052">
    <property type="entry name" value="Ald1_epimerase_CS"/>
</dbReference>
<dbReference type="SUPFAM" id="SSF74650">
    <property type="entry name" value="Galactose mutarotase-like"/>
    <property type="match status" value="1"/>
</dbReference>
<dbReference type="PIRSF" id="PIRSF005096">
    <property type="entry name" value="GALM"/>
    <property type="match status" value="1"/>
</dbReference>
<gene>
    <name evidence="12" type="ORF">VJ786_12740</name>
</gene>
<comment type="pathway">
    <text evidence="3 11">Carbohydrate metabolism; hexose metabolism.</text>
</comment>
<dbReference type="NCBIfam" id="NF008277">
    <property type="entry name" value="PRK11055.1"/>
    <property type="match status" value="1"/>
</dbReference>
<evidence type="ECO:0000313" key="13">
    <source>
        <dbReference type="Proteomes" id="UP001363035"/>
    </source>
</evidence>
<evidence type="ECO:0000256" key="9">
    <source>
        <dbReference type="ARBA" id="ARBA00023235"/>
    </source>
</evidence>
<comment type="cofactor">
    <cofactor evidence="2">
        <name>Ca(2+)</name>
        <dbReference type="ChEBI" id="CHEBI:29108"/>
    </cofactor>
</comment>
<evidence type="ECO:0000256" key="1">
    <source>
        <dbReference type="ARBA" id="ARBA00001614"/>
    </source>
</evidence>
<organism evidence="12 13">
    <name type="scientific">Sphingobacterium tenebrionis</name>
    <dbReference type="NCBI Taxonomy" id="3111775"/>
    <lineage>
        <taxon>Bacteria</taxon>
        <taxon>Pseudomonadati</taxon>
        <taxon>Bacteroidota</taxon>
        <taxon>Sphingobacteriia</taxon>
        <taxon>Sphingobacteriales</taxon>
        <taxon>Sphingobacteriaceae</taxon>
        <taxon>Sphingobacterium</taxon>
    </lineage>
</organism>
<dbReference type="Proteomes" id="UP001363035">
    <property type="component" value="Unassembled WGS sequence"/>
</dbReference>
<comment type="subunit">
    <text evidence="5">Monomer.</text>
</comment>
<evidence type="ECO:0000256" key="11">
    <source>
        <dbReference type="PIRNR" id="PIRNR005096"/>
    </source>
</evidence>
<sequence length="354" mass="39548">MTTYPLPLAKDFEDKINNKNTHLITLRNRAGMQIALTDYGARLVSALVPDKYGNLIDVVLGFDSIKGYVNAQEQYHGATIGRFCNRIAAGKFCIDDQEFTLALNNGPNSLHGGKEGFHTKVWDRQVSFKKLVDFYYVSADGEEGFPGELKTSVSYELSNENEIIIKFRATTNATTIINLTNHAYFNLNGEGNGDVLNHIVQINSDEFVPINDQQIPEGGVMPVEGTAFDFREPKSIAQDFEAKEEQLINGTGYDHCFVNKQPLSQAAAHAYSKDSGICLEVFTTEPGLQFYTGNFLADDQGKSGHKYLRYGGFCFEAQHYPDSPNQKDFPTVLLKPGEVFQSEIRYKFSIKKEA</sequence>
<accession>A0ABU8I8A8</accession>
<dbReference type="Gene3D" id="2.70.98.10">
    <property type="match status" value="1"/>
</dbReference>
<dbReference type="EC" id="5.1.3.3" evidence="6 11"/>
<reference evidence="12 13" key="1">
    <citation type="submission" date="2024-01" db="EMBL/GenBank/DDBJ databases">
        <title>Sphingobacterium tenebrionis sp. nov., a novel endophyte isolated from tenebrio molitor intestines.</title>
        <authorList>
            <person name="Zhang C."/>
        </authorList>
    </citation>
    <scope>NUCLEOTIDE SEQUENCE [LARGE SCALE GENOMIC DNA]</scope>
    <source>
        <strain evidence="12 13">PU5-4</strain>
    </source>
</reference>
<comment type="caution">
    <text evidence="12">The sequence shown here is derived from an EMBL/GenBank/DDBJ whole genome shotgun (WGS) entry which is preliminary data.</text>
</comment>
<evidence type="ECO:0000313" key="12">
    <source>
        <dbReference type="EMBL" id="MEI5985767.1"/>
    </source>
</evidence>
<comment type="catalytic activity">
    <reaction evidence="1 11">
        <text>alpha-D-glucose = beta-D-glucose</text>
        <dbReference type="Rhea" id="RHEA:10264"/>
        <dbReference type="ChEBI" id="CHEBI:15903"/>
        <dbReference type="ChEBI" id="CHEBI:17925"/>
        <dbReference type="EC" id="5.1.3.3"/>
    </reaction>
</comment>
<dbReference type="InterPro" id="IPR015443">
    <property type="entry name" value="Aldose_1-epimerase"/>
</dbReference>
<keyword evidence="10 11" id="KW-0119">Carbohydrate metabolism</keyword>